<evidence type="ECO:0000256" key="5">
    <source>
        <dbReference type="PROSITE-ProRule" id="PRU01016"/>
    </source>
</evidence>
<accession>A0A0P8C460</accession>
<dbReference type="InterPro" id="IPR031303">
    <property type="entry name" value="C5_meth_CS"/>
</dbReference>
<dbReference type="GO" id="GO:0003677">
    <property type="term" value="F:DNA binding"/>
    <property type="evidence" value="ECO:0007669"/>
    <property type="project" value="TreeGrafter"/>
</dbReference>
<evidence type="ECO:0000256" key="4">
    <source>
        <dbReference type="ARBA" id="ARBA00022747"/>
    </source>
</evidence>
<dbReference type="PROSITE" id="PS00094">
    <property type="entry name" value="C5_MTASE_1"/>
    <property type="match status" value="1"/>
</dbReference>
<dbReference type="InterPro" id="IPR029063">
    <property type="entry name" value="SAM-dependent_MTases_sf"/>
</dbReference>
<dbReference type="EC" id="2.1.1.37" evidence="7"/>
<comment type="caution">
    <text evidence="8">The sequence shown here is derived from an EMBL/GenBank/DDBJ whole genome shotgun (WGS) entry which is preliminary data.</text>
</comment>
<dbReference type="EMBL" id="LJZR01000006">
    <property type="protein sequence ID" value="KPQ36371.1"/>
    <property type="molecule type" value="Genomic_DNA"/>
</dbReference>
<keyword evidence="2 5" id="KW-0808">Transferase</keyword>
<dbReference type="GO" id="GO:0032259">
    <property type="term" value="P:methylation"/>
    <property type="evidence" value="ECO:0007669"/>
    <property type="project" value="UniProtKB-KW"/>
</dbReference>
<dbReference type="GO" id="GO:0003886">
    <property type="term" value="F:DNA (cytosine-5-)-methyltransferase activity"/>
    <property type="evidence" value="ECO:0007669"/>
    <property type="project" value="UniProtKB-EC"/>
</dbReference>
<dbReference type="STRING" id="1666911.HLUCCA11_05790"/>
<dbReference type="Pfam" id="PF00145">
    <property type="entry name" value="DNA_methylase"/>
    <property type="match status" value="1"/>
</dbReference>
<dbReference type="GO" id="GO:0044027">
    <property type="term" value="P:negative regulation of gene expression via chromosomal CpG island methylation"/>
    <property type="evidence" value="ECO:0007669"/>
    <property type="project" value="TreeGrafter"/>
</dbReference>
<organism evidence="8 9">
    <name type="scientific">Phormidesmis priestleyi Ana</name>
    <dbReference type="NCBI Taxonomy" id="1666911"/>
    <lineage>
        <taxon>Bacteria</taxon>
        <taxon>Bacillati</taxon>
        <taxon>Cyanobacteriota</taxon>
        <taxon>Cyanophyceae</taxon>
        <taxon>Leptolyngbyales</taxon>
        <taxon>Leptolyngbyaceae</taxon>
        <taxon>Phormidesmis</taxon>
    </lineage>
</organism>
<evidence type="ECO:0000256" key="7">
    <source>
        <dbReference type="RuleBase" id="RU000417"/>
    </source>
</evidence>
<dbReference type="NCBIfam" id="TIGR00675">
    <property type="entry name" value="dcm"/>
    <property type="match status" value="1"/>
</dbReference>
<evidence type="ECO:0000313" key="9">
    <source>
        <dbReference type="Proteomes" id="UP000050465"/>
    </source>
</evidence>
<dbReference type="AlphaFoldDB" id="A0A0P8C460"/>
<sequence length="373" mass="41747">MKRISTSNTSCKQSLPVINDNNEIISCIDLFCGAGGLTHGLRKAGINVIAGIDLDPQCRFPYETNNLSTFIEKDIHEVSGAELIKLFENAKVKMLAGCAPCQPFSTYSQPNRQSRNDNKWDLVSSFGRLVKESKPDLITMENVPHLLRHEVFREFLKTLKQYNVWYEVVKCQQYGVPQTRKRLVLIASLLGEVKLLSPNEVESRRTTVRQAISDLPAIEAGQCDKNDPLHVASSLSEMNLRRIRASKPGGTWEDWDSSLVASCHRKGSGQTYRSVYGRMEWDAPAPTITTQCFGFGNGRFGHPEQDRAISLREAAILQTFPTSYKFLDSGERVKFNILGRLIGNAVPVRLGEIVGRSIVAHLQEYGLLDESTE</sequence>
<dbReference type="Proteomes" id="UP000050465">
    <property type="component" value="Unassembled WGS sequence"/>
</dbReference>
<evidence type="ECO:0000256" key="2">
    <source>
        <dbReference type="ARBA" id="ARBA00022679"/>
    </source>
</evidence>
<dbReference type="InterPro" id="IPR001525">
    <property type="entry name" value="C5_MeTfrase"/>
</dbReference>
<dbReference type="PANTHER" id="PTHR10629:SF52">
    <property type="entry name" value="DNA (CYTOSINE-5)-METHYLTRANSFERASE 1"/>
    <property type="match status" value="1"/>
</dbReference>
<keyword evidence="3 5" id="KW-0949">S-adenosyl-L-methionine</keyword>
<dbReference type="PRINTS" id="PR00105">
    <property type="entry name" value="C5METTRFRASE"/>
</dbReference>
<reference evidence="8 9" key="1">
    <citation type="submission" date="2015-09" db="EMBL/GenBank/DDBJ databases">
        <title>Identification and resolution of microdiversity through metagenomic sequencing of parallel consortia.</title>
        <authorList>
            <person name="Nelson W.C."/>
            <person name="Romine M.F."/>
            <person name="Lindemann S.R."/>
        </authorList>
    </citation>
    <scope>NUCLEOTIDE SEQUENCE [LARGE SCALE GENOMIC DNA]</scope>
    <source>
        <strain evidence="8">Ana</strain>
    </source>
</reference>
<evidence type="ECO:0000256" key="6">
    <source>
        <dbReference type="RuleBase" id="RU000416"/>
    </source>
</evidence>
<evidence type="ECO:0000256" key="1">
    <source>
        <dbReference type="ARBA" id="ARBA00022603"/>
    </source>
</evidence>
<dbReference type="GO" id="GO:0009307">
    <property type="term" value="P:DNA restriction-modification system"/>
    <property type="evidence" value="ECO:0007669"/>
    <property type="project" value="UniProtKB-KW"/>
</dbReference>
<evidence type="ECO:0000256" key="3">
    <source>
        <dbReference type="ARBA" id="ARBA00022691"/>
    </source>
</evidence>
<dbReference type="Gene3D" id="3.40.50.150">
    <property type="entry name" value="Vaccinia Virus protein VP39"/>
    <property type="match status" value="1"/>
</dbReference>
<dbReference type="InterPro" id="IPR050390">
    <property type="entry name" value="C5-Methyltransferase"/>
</dbReference>
<dbReference type="SUPFAM" id="SSF53335">
    <property type="entry name" value="S-adenosyl-L-methionine-dependent methyltransferases"/>
    <property type="match status" value="1"/>
</dbReference>
<proteinExistence type="inferred from homology"/>
<evidence type="ECO:0000313" key="8">
    <source>
        <dbReference type="EMBL" id="KPQ36371.1"/>
    </source>
</evidence>
<dbReference type="PROSITE" id="PS00095">
    <property type="entry name" value="C5_MTASE_2"/>
    <property type="match status" value="1"/>
</dbReference>
<dbReference type="PANTHER" id="PTHR10629">
    <property type="entry name" value="CYTOSINE-SPECIFIC METHYLTRANSFERASE"/>
    <property type="match status" value="1"/>
</dbReference>
<gene>
    <name evidence="8" type="primary">dcm-2</name>
    <name evidence="8" type="ORF">HLUCCA11_05790</name>
</gene>
<dbReference type="PROSITE" id="PS51679">
    <property type="entry name" value="SAM_MT_C5"/>
    <property type="match status" value="1"/>
</dbReference>
<name>A0A0P8C460_9CYAN</name>
<comment type="similarity">
    <text evidence="5 6">Belongs to the class I-like SAM-binding methyltransferase superfamily. C5-methyltransferase family.</text>
</comment>
<keyword evidence="4" id="KW-0680">Restriction system</keyword>
<dbReference type="Gene3D" id="3.90.120.10">
    <property type="entry name" value="DNA Methylase, subunit A, domain 2"/>
    <property type="match status" value="1"/>
</dbReference>
<keyword evidence="1 5" id="KW-0489">Methyltransferase</keyword>
<feature type="active site" evidence="5">
    <location>
        <position position="101"/>
    </location>
</feature>
<dbReference type="InterPro" id="IPR018117">
    <property type="entry name" value="C5_DNA_meth_AS"/>
</dbReference>
<comment type="catalytic activity">
    <reaction evidence="7">
        <text>a 2'-deoxycytidine in DNA + S-adenosyl-L-methionine = a 5-methyl-2'-deoxycytidine in DNA + S-adenosyl-L-homocysteine + H(+)</text>
        <dbReference type="Rhea" id="RHEA:13681"/>
        <dbReference type="Rhea" id="RHEA-COMP:11369"/>
        <dbReference type="Rhea" id="RHEA-COMP:11370"/>
        <dbReference type="ChEBI" id="CHEBI:15378"/>
        <dbReference type="ChEBI" id="CHEBI:57856"/>
        <dbReference type="ChEBI" id="CHEBI:59789"/>
        <dbReference type="ChEBI" id="CHEBI:85452"/>
        <dbReference type="ChEBI" id="CHEBI:85454"/>
        <dbReference type="EC" id="2.1.1.37"/>
    </reaction>
</comment>
<protein>
    <recommendedName>
        <fullName evidence="7">Cytosine-specific methyltransferase</fullName>
        <ecNumber evidence="7">2.1.1.37</ecNumber>
    </recommendedName>
</protein>
<dbReference type="PATRIC" id="fig|1666911.3.peg.5076"/>